<name>V2YT68_MONRO</name>
<feature type="compositionally biased region" description="Basic and acidic residues" evidence="3">
    <location>
        <begin position="194"/>
        <end position="204"/>
    </location>
</feature>
<reference evidence="5 6" key="1">
    <citation type="journal article" date="2014" name="BMC Genomics">
        <title>Genome and secretome analysis of the hemibiotrophic fungal pathogen, Moniliophthora roreri, which causes frosty pod rot disease of cacao: mechanisms of the biotrophic and necrotrophic phases.</title>
        <authorList>
            <person name="Meinhardt L.W."/>
            <person name="Costa G.G.L."/>
            <person name="Thomazella D.P.T."/>
            <person name="Teixeira P.J.P.L."/>
            <person name="Carazzolle M.F."/>
            <person name="Schuster S.C."/>
            <person name="Carlson J.E."/>
            <person name="Guiltinan M.J."/>
            <person name="Mieczkowski P."/>
            <person name="Farmer A."/>
            <person name="Ramaraj T."/>
            <person name="Crozier J."/>
            <person name="Davis R.E."/>
            <person name="Shao J."/>
            <person name="Melnick R.L."/>
            <person name="Pereira G.A.G."/>
            <person name="Bailey B.A."/>
        </authorList>
    </citation>
    <scope>NUCLEOTIDE SEQUENCE [LARGE SCALE GENOMIC DNA]</scope>
    <source>
        <strain evidence="5 6">MCA 2997</strain>
    </source>
</reference>
<dbReference type="GO" id="GO:0051286">
    <property type="term" value="C:cell tip"/>
    <property type="evidence" value="ECO:0007669"/>
    <property type="project" value="TreeGrafter"/>
</dbReference>
<dbReference type="EMBL" id="AWSO01000119">
    <property type="protein sequence ID" value="ESK94859.1"/>
    <property type="molecule type" value="Genomic_DNA"/>
</dbReference>
<keyword evidence="1 2" id="KW-0175">Coiled coil</keyword>
<feature type="region of interest" description="Disordered" evidence="3">
    <location>
        <begin position="1"/>
        <end position="38"/>
    </location>
</feature>
<feature type="compositionally biased region" description="Pro residues" evidence="3">
    <location>
        <begin position="328"/>
        <end position="347"/>
    </location>
</feature>
<feature type="region of interest" description="Disordered" evidence="3">
    <location>
        <begin position="309"/>
        <end position="490"/>
    </location>
</feature>
<dbReference type="Gene3D" id="1.20.58.1540">
    <property type="entry name" value="Actin interacting protein 3, C-terminal domain"/>
    <property type="match status" value="1"/>
</dbReference>
<dbReference type="STRING" id="1381753.V2YT68"/>
<dbReference type="GO" id="GO:0030010">
    <property type="term" value="P:establishment of cell polarity"/>
    <property type="evidence" value="ECO:0007669"/>
    <property type="project" value="TreeGrafter"/>
</dbReference>
<dbReference type="InterPro" id="IPR056279">
    <property type="entry name" value="Aip3p_Bud6_N"/>
</dbReference>
<dbReference type="OrthoDB" id="783096at2759"/>
<evidence type="ECO:0000313" key="6">
    <source>
        <dbReference type="Proteomes" id="UP000017559"/>
    </source>
</evidence>
<dbReference type="InterPro" id="IPR022782">
    <property type="entry name" value="AIP3-like_C"/>
</dbReference>
<comment type="caution">
    <text evidence="5">The sequence shown here is derived from an EMBL/GenBank/DDBJ whole genome shotgun (WGS) entry which is preliminary data.</text>
</comment>
<evidence type="ECO:0000256" key="2">
    <source>
        <dbReference type="SAM" id="Coils"/>
    </source>
</evidence>
<dbReference type="Pfam" id="PF23153">
    <property type="entry name" value="Aip3p_Bud6_N"/>
    <property type="match status" value="1"/>
</dbReference>
<feature type="coiled-coil region" evidence="2">
    <location>
        <begin position="764"/>
        <end position="817"/>
    </location>
</feature>
<evidence type="ECO:0000256" key="3">
    <source>
        <dbReference type="SAM" id="MobiDB-lite"/>
    </source>
</evidence>
<evidence type="ECO:0000256" key="1">
    <source>
        <dbReference type="ARBA" id="ARBA00023054"/>
    </source>
</evidence>
<evidence type="ECO:0000259" key="4">
    <source>
        <dbReference type="SMART" id="SM00806"/>
    </source>
</evidence>
<dbReference type="AlphaFoldDB" id="V2YT68"/>
<dbReference type="PANTHER" id="PTHR22741:SF10">
    <property type="entry name" value="COILED-COIL DOMAIN-CONTAINING PROTEIN CG32809"/>
    <property type="match status" value="1"/>
</dbReference>
<sequence length="987" mass="108314">MASRSTMSSTSASSGSRRDTQSSGKSERSSSKSGTSSPAVESAVTRLLVSIKQLLEALTEWSNLKVDENHVSDVYVRLGNNFNAAAAAFGAFNIDMSELMSVPDDLRNVLEQCLSEDATVENLEIYLPTVRSIITNLLQGLRGKQSIYRRIVSDHKHRADHAGHQRTESSKSSRSSRRDTGHRSQLSRSTIPDEELRPERESTRRSTGSSRRREGASSVGNAEEAFIGGFSPRLATEVIQESSDTTPNNELPNPHERKHASTPSTEAPQLHSPIPTSTSLDGFSVPTTPPVPASVKRYSLVDKPIPAPSVVVEPSSPGPDGVQQNGSPTPPPPPDTPGSEVPPPETPPADVSQAPAMASSLAALKRSETLERRASKRFSTYNISKITGGVGGRERSQRGQSNRRSMAVSSALTPGELAVLTEVDDEEPAHLPSRRDDSRSRSRPVTPDNRPPPVPPLPSTPARTPELPSITPEPIIRVSGDGDSEPAVQQRSDGKLTVFLQLGREVKKAVIEPGLSISSLRMLFVDKFSYNPGLENFPAIYIRDPSSGVQYELEDMDEVKEKCLLSLNIEPLDQIKQHIDSQISSLSQDIKELRSVVANNQRQSAHLAPIVTSPLTENTPALNRPTDRQFQTVARRLSRFVSNSGSTPVSPTPGASSSPPTMMGTLQPQMTGGQLQPQMTGGSMLSDYSTRVVSDLKIQFDEVQNLRRDLGIMRQLYTEFMKQTKDSLNTLRGQTQSVKQLANSKVGGARAYIDSGKQKLDLRTQNVLTEVEKLQDTIESLKDDVLKKQISPKTLHIKNIKRDMDAVAAELESLKEHVKTIKPMWKKTWEEELQNIVEEQQFMTHQEEFLQDLVEDHKAVVEVFGHVEQVISLRGTGSGRRVNGRGFRPPPPEEGHGGLSTVMLEIKGANVDPEKRMKAIEANQRNRQKELASRSDELQAELSDFVSQKKLRMTGGAEEAERVRQKRNDMTLKAMFTGGGSGDDSLD</sequence>
<feature type="compositionally biased region" description="Basic and acidic residues" evidence="3">
    <location>
        <begin position="959"/>
        <end position="970"/>
    </location>
</feature>
<gene>
    <name evidence="5" type="ORF">Moror_14132</name>
</gene>
<feature type="region of interest" description="Disordered" evidence="3">
    <location>
        <begin position="641"/>
        <end position="663"/>
    </location>
</feature>
<feature type="compositionally biased region" description="Pro residues" evidence="3">
    <location>
        <begin position="449"/>
        <end position="459"/>
    </location>
</feature>
<organism evidence="5 6">
    <name type="scientific">Moniliophthora roreri (strain MCA 2997)</name>
    <name type="common">Cocoa frosty pod rot fungus</name>
    <name type="synonym">Crinipellis roreri</name>
    <dbReference type="NCBI Taxonomy" id="1381753"/>
    <lineage>
        <taxon>Eukaryota</taxon>
        <taxon>Fungi</taxon>
        <taxon>Dikarya</taxon>
        <taxon>Basidiomycota</taxon>
        <taxon>Agaricomycotina</taxon>
        <taxon>Agaricomycetes</taxon>
        <taxon>Agaricomycetidae</taxon>
        <taxon>Agaricales</taxon>
        <taxon>Marasmiineae</taxon>
        <taxon>Marasmiaceae</taxon>
        <taxon>Moniliophthora</taxon>
    </lineage>
</organism>
<dbReference type="GO" id="GO:0005737">
    <property type="term" value="C:cytoplasm"/>
    <property type="evidence" value="ECO:0007669"/>
    <property type="project" value="TreeGrafter"/>
</dbReference>
<feature type="compositionally biased region" description="Low complexity" evidence="3">
    <location>
        <begin position="641"/>
        <end position="660"/>
    </location>
</feature>
<feature type="compositionally biased region" description="Basic and acidic residues" evidence="3">
    <location>
        <begin position="160"/>
        <end position="182"/>
    </location>
</feature>
<keyword evidence="6" id="KW-1185">Reference proteome</keyword>
<dbReference type="HOGENOM" id="CLU_005287_0_0_1"/>
<feature type="region of interest" description="Disordered" evidence="3">
    <location>
        <begin position="155"/>
        <end position="288"/>
    </location>
</feature>
<feature type="compositionally biased region" description="Low complexity" evidence="3">
    <location>
        <begin position="309"/>
        <end position="319"/>
    </location>
</feature>
<dbReference type="GO" id="GO:0005519">
    <property type="term" value="F:cytoskeletal regulatory protein binding"/>
    <property type="evidence" value="ECO:0007669"/>
    <property type="project" value="InterPro"/>
</dbReference>
<protein>
    <recommendedName>
        <fullName evidence="4">Actin interacting protein 3 C-terminal domain-containing protein</fullName>
    </recommendedName>
</protein>
<dbReference type="Proteomes" id="UP000017559">
    <property type="component" value="Unassembled WGS sequence"/>
</dbReference>
<dbReference type="PANTHER" id="PTHR22741">
    <property type="entry name" value="P140CAP/SNIP-RELATED"/>
    <property type="match status" value="1"/>
</dbReference>
<dbReference type="InterPro" id="IPR005613">
    <property type="entry name" value="AIP3_C"/>
</dbReference>
<proteinExistence type="predicted"/>
<dbReference type="SMART" id="SM00806">
    <property type="entry name" value="AIP3"/>
    <property type="match status" value="1"/>
</dbReference>
<feature type="compositionally biased region" description="Basic and acidic residues" evidence="3">
    <location>
        <begin position="16"/>
        <end position="30"/>
    </location>
</feature>
<dbReference type="InterPro" id="IPR051825">
    <property type="entry name" value="SRCIN1"/>
</dbReference>
<feature type="region of interest" description="Disordered" evidence="3">
    <location>
        <begin position="949"/>
        <end position="987"/>
    </location>
</feature>
<accession>V2YT68</accession>
<feature type="domain" description="Actin interacting protein 3 C-terminal" evidence="4">
    <location>
        <begin position="499"/>
        <end position="969"/>
    </location>
</feature>
<dbReference type="Pfam" id="PF03915">
    <property type="entry name" value="AIP3"/>
    <property type="match status" value="1"/>
</dbReference>
<feature type="compositionally biased region" description="Polar residues" evidence="3">
    <location>
        <begin position="239"/>
        <end position="251"/>
    </location>
</feature>
<feature type="compositionally biased region" description="Low complexity" evidence="3">
    <location>
        <begin position="1"/>
        <end position="15"/>
    </location>
</feature>
<evidence type="ECO:0000313" key="5">
    <source>
        <dbReference type="EMBL" id="ESK94859.1"/>
    </source>
</evidence>
<feature type="compositionally biased region" description="Polar residues" evidence="3">
    <location>
        <begin position="398"/>
        <end position="412"/>
    </location>
</feature>
<feature type="compositionally biased region" description="Gly residues" evidence="3">
    <location>
        <begin position="977"/>
        <end position="987"/>
    </location>
</feature>
<dbReference type="KEGG" id="mrr:Moror_14132"/>